<reference evidence="2" key="1">
    <citation type="submission" date="2014-09" db="EMBL/GenBank/DDBJ databases">
        <authorList>
            <person name="Magalhaes I.L.F."/>
            <person name="Oliveira U."/>
            <person name="Santos F.R."/>
            <person name="Vidigal T.H.D.A."/>
            <person name="Brescovit A.D."/>
            <person name="Santos A.J."/>
        </authorList>
    </citation>
    <scope>NUCLEOTIDE SEQUENCE</scope>
    <source>
        <tissue evidence="2">Shoot tissue taken approximately 20 cm above the soil surface</tissue>
    </source>
</reference>
<keyword evidence="1" id="KW-0732">Signal</keyword>
<organism evidence="2">
    <name type="scientific">Arundo donax</name>
    <name type="common">Giant reed</name>
    <name type="synonym">Donax arundinaceus</name>
    <dbReference type="NCBI Taxonomy" id="35708"/>
    <lineage>
        <taxon>Eukaryota</taxon>
        <taxon>Viridiplantae</taxon>
        <taxon>Streptophyta</taxon>
        <taxon>Embryophyta</taxon>
        <taxon>Tracheophyta</taxon>
        <taxon>Spermatophyta</taxon>
        <taxon>Magnoliopsida</taxon>
        <taxon>Liliopsida</taxon>
        <taxon>Poales</taxon>
        <taxon>Poaceae</taxon>
        <taxon>PACMAD clade</taxon>
        <taxon>Arundinoideae</taxon>
        <taxon>Arundineae</taxon>
        <taxon>Arundo</taxon>
    </lineage>
</organism>
<dbReference type="AlphaFoldDB" id="A0A0A9E5Q1"/>
<protein>
    <recommendedName>
        <fullName evidence="3">Secreted protein</fullName>
    </recommendedName>
</protein>
<proteinExistence type="predicted"/>
<accession>A0A0A9E5Q1</accession>
<evidence type="ECO:0000256" key="1">
    <source>
        <dbReference type="SAM" id="SignalP"/>
    </source>
</evidence>
<reference evidence="2" key="2">
    <citation type="journal article" date="2015" name="Data Brief">
        <title>Shoot transcriptome of the giant reed, Arundo donax.</title>
        <authorList>
            <person name="Barrero R.A."/>
            <person name="Guerrero F.D."/>
            <person name="Moolhuijzen P."/>
            <person name="Goolsby J.A."/>
            <person name="Tidwell J."/>
            <person name="Bellgard S.E."/>
            <person name="Bellgard M.I."/>
        </authorList>
    </citation>
    <scope>NUCLEOTIDE SEQUENCE</scope>
    <source>
        <tissue evidence="2">Shoot tissue taken approximately 20 cm above the soil surface</tissue>
    </source>
</reference>
<name>A0A0A9E5Q1_ARUDO</name>
<sequence length="104" mass="11818">MLSSIIICLLILLLSFLWFAHSLKHGRFCREKKMLTGCGRARGPFEGDDRLLRSSEKLGSAAKENQGSERSVCWAILEDHVEPPWLQYLLCVLSSYSFLCNLRG</sequence>
<feature type="chain" id="PRO_5002046772" description="Secreted protein" evidence="1">
    <location>
        <begin position="23"/>
        <end position="104"/>
    </location>
</feature>
<feature type="signal peptide" evidence="1">
    <location>
        <begin position="1"/>
        <end position="22"/>
    </location>
</feature>
<evidence type="ECO:0000313" key="2">
    <source>
        <dbReference type="EMBL" id="JAD93200.1"/>
    </source>
</evidence>
<dbReference type="EMBL" id="GBRH01204695">
    <property type="protein sequence ID" value="JAD93200.1"/>
    <property type="molecule type" value="Transcribed_RNA"/>
</dbReference>
<evidence type="ECO:0008006" key="3">
    <source>
        <dbReference type="Google" id="ProtNLM"/>
    </source>
</evidence>